<accession>A0ABX3A564</accession>
<sequence length="146" mass="16042">MKPKKEIINLITSNDFEGAKSALKDYITTDATGDDFGRHLQEAVSTTATSYSATPNEASKIQEFYALIEQQAMRAMTTNPTTASLLCRIRSTATMFPEIDLSDEALDRISANPLQQNTTPFAHRRATTTAEQDQEAGYSLPSCTVQ</sequence>
<reference evidence="2 3" key="1">
    <citation type="submission" date="2016-08" db="EMBL/GenBank/DDBJ databases">
        <title>Draft genome sequence of Candidatus Piscirickettsia litoralis, from seawater.</title>
        <authorList>
            <person name="Wan X."/>
            <person name="Lee A.J."/>
            <person name="Hou S."/>
            <person name="Donachie S.P."/>
        </authorList>
    </citation>
    <scope>NUCLEOTIDE SEQUENCE [LARGE SCALE GENOMIC DNA]</scope>
    <source>
        <strain evidence="2 3">Y2</strain>
    </source>
</reference>
<evidence type="ECO:0000256" key="1">
    <source>
        <dbReference type="SAM" id="MobiDB-lite"/>
    </source>
</evidence>
<dbReference type="EMBL" id="MDTU01000001">
    <property type="protein sequence ID" value="ODN43372.1"/>
    <property type="molecule type" value="Genomic_DNA"/>
</dbReference>
<feature type="region of interest" description="Disordered" evidence="1">
    <location>
        <begin position="118"/>
        <end position="146"/>
    </location>
</feature>
<proteinExistence type="predicted"/>
<keyword evidence="3" id="KW-1185">Reference proteome</keyword>
<gene>
    <name evidence="2" type="ORF">BGC07_11110</name>
</gene>
<name>A0ABX3A564_9GAMM</name>
<comment type="caution">
    <text evidence="2">The sequence shown here is derived from an EMBL/GenBank/DDBJ whole genome shotgun (WGS) entry which is preliminary data.</text>
</comment>
<dbReference type="RefSeq" id="WP_069313169.1">
    <property type="nucleotide sequence ID" value="NZ_MDTU01000001.1"/>
</dbReference>
<protein>
    <submittedName>
        <fullName evidence="2">Uncharacterized protein</fullName>
    </submittedName>
</protein>
<evidence type="ECO:0000313" key="2">
    <source>
        <dbReference type="EMBL" id="ODN43372.1"/>
    </source>
</evidence>
<dbReference type="Proteomes" id="UP000094329">
    <property type="component" value="Unassembled WGS sequence"/>
</dbReference>
<organism evidence="2 3">
    <name type="scientific">Piscirickettsia litoralis</name>
    <dbReference type="NCBI Taxonomy" id="1891921"/>
    <lineage>
        <taxon>Bacteria</taxon>
        <taxon>Pseudomonadati</taxon>
        <taxon>Pseudomonadota</taxon>
        <taxon>Gammaproteobacteria</taxon>
        <taxon>Thiotrichales</taxon>
        <taxon>Piscirickettsiaceae</taxon>
        <taxon>Piscirickettsia</taxon>
    </lineage>
</organism>
<evidence type="ECO:0000313" key="3">
    <source>
        <dbReference type="Proteomes" id="UP000094329"/>
    </source>
</evidence>